<comment type="subcellular location">
    <subcellularLocation>
        <location evidence="1">Cell membrane</location>
        <topology evidence="1">Multi-pass membrane protein</topology>
    </subcellularLocation>
</comment>
<keyword evidence="2" id="KW-0813">Transport</keyword>
<evidence type="ECO:0000256" key="1">
    <source>
        <dbReference type="ARBA" id="ARBA00004651"/>
    </source>
</evidence>
<evidence type="ECO:0000313" key="11">
    <source>
        <dbReference type="EMBL" id="SUE34226.1"/>
    </source>
</evidence>
<dbReference type="AlphaFoldDB" id="A0A379MS21"/>
<feature type="transmembrane region" description="Helical" evidence="10">
    <location>
        <begin position="166"/>
        <end position="187"/>
    </location>
</feature>
<feature type="transmembrane region" description="Helical" evidence="10">
    <location>
        <begin position="354"/>
        <end position="371"/>
    </location>
</feature>
<evidence type="ECO:0000256" key="8">
    <source>
        <dbReference type="ARBA" id="ARBA00023136"/>
    </source>
</evidence>
<feature type="transmembrane region" description="Helical" evidence="10">
    <location>
        <begin position="132"/>
        <end position="154"/>
    </location>
</feature>
<feature type="transmembrane region" description="Helical" evidence="10">
    <location>
        <begin position="53"/>
        <end position="81"/>
    </location>
</feature>
<reference evidence="11 12" key="1">
    <citation type="submission" date="2018-06" db="EMBL/GenBank/DDBJ databases">
        <authorList>
            <consortium name="Pathogen Informatics"/>
            <person name="Doyle S."/>
        </authorList>
    </citation>
    <scope>NUCLEOTIDE SEQUENCE [LARGE SCALE GENOMIC DNA]</scope>
    <source>
        <strain evidence="11 12">NCTC11190</strain>
    </source>
</reference>
<feature type="transmembrane region" description="Helical" evidence="10">
    <location>
        <begin position="378"/>
        <end position="399"/>
    </location>
</feature>
<sequence length="453" mass="49227">MKDFTSGPVGRQIILFSLPIILGNFVMQLYQIVDSAVVGRYLGKEALAAVGASMPVIFAVVALVIGVGSGASVVISQYFGAKQYDKVRLTSDTLHIFLVGAGVVIALVGLFFSEEIFRLIALPESLIPLASVYLRIYLGGVFLLFGFNTVAAILRGVGDSKTPLYFLLMSAVLNVGLDLLFILVFGWGVAGAAWATVIAQGTAYFAAIWYINAGKSIFHIDLLKLRFDRKIFRQCINYGLPTGVQQSFVAFGMVALMGIVNGWGTDVIAGYSAAIRVDNLAVIPSMNFAMALTSFTGQNVGAGRMDRVRRGLKMTLLYSSLTCMAITAVIVLFGPDILRIFTTDPDVIRVGAEYLVIVSLFYLIFSAMFVINGMLRGAGAVIFPMFSTLLSLWAVRIPAAMWLSRLIGERGIWWSVPVGWSVGLAIAYGYYRSGKWENHSIFAKNKKKQASES</sequence>
<dbReference type="Pfam" id="PF01554">
    <property type="entry name" value="MatE"/>
    <property type="match status" value="2"/>
</dbReference>
<organism evidence="11 12">
    <name type="scientific">Rikenella microfusus</name>
    <dbReference type="NCBI Taxonomy" id="28139"/>
    <lineage>
        <taxon>Bacteria</taxon>
        <taxon>Pseudomonadati</taxon>
        <taxon>Bacteroidota</taxon>
        <taxon>Bacteroidia</taxon>
        <taxon>Bacteroidales</taxon>
        <taxon>Rikenellaceae</taxon>
        <taxon>Rikenella</taxon>
    </lineage>
</organism>
<proteinExistence type="predicted"/>
<name>A0A379MS21_9BACT</name>
<evidence type="ECO:0000256" key="10">
    <source>
        <dbReference type="SAM" id="Phobius"/>
    </source>
</evidence>
<keyword evidence="7" id="KW-0406">Ion transport</keyword>
<feature type="transmembrane region" description="Helical" evidence="10">
    <location>
        <begin position="193"/>
        <end position="214"/>
    </location>
</feature>
<evidence type="ECO:0000256" key="5">
    <source>
        <dbReference type="ARBA" id="ARBA00022692"/>
    </source>
</evidence>
<dbReference type="InterPro" id="IPR050222">
    <property type="entry name" value="MATE_MdtK"/>
</dbReference>
<keyword evidence="6 10" id="KW-1133">Transmembrane helix</keyword>
<feature type="transmembrane region" description="Helical" evidence="10">
    <location>
        <begin position="235"/>
        <end position="260"/>
    </location>
</feature>
<protein>
    <recommendedName>
        <fullName evidence="9">Multidrug-efflux transporter</fullName>
    </recommendedName>
</protein>
<dbReference type="GO" id="GO:0042910">
    <property type="term" value="F:xenobiotic transmembrane transporter activity"/>
    <property type="evidence" value="ECO:0007669"/>
    <property type="project" value="InterPro"/>
</dbReference>
<evidence type="ECO:0000256" key="4">
    <source>
        <dbReference type="ARBA" id="ARBA00022475"/>
    </source>
</evidence>
<evidence type="ECO:0000256" key="7">
    <source>
        <dbReference type="ARBA" id="ARBA00023065"/>
    </source>
</evidence>
<evidence type="ECO:0000256" key="2">
    <source>
        <dbReference type="ARBA" id="ARBA00022448"/>
    </source>
</evidence>
<dbReference type="Proteomes" id="UP000255233">
    <property type="component" value="Unassembled WGS sequence"/>
</dbReference>
<keyword evidence="12" id="KW-1185">Reference proteome</keyword>
<feature type="transmembrane region" description="Helical" evidence="10">
    <location>
        <begin position="280"/>
        <end position="302"/>
    </location>
</feature>
<evidence type="ECO:0000256" key="3">
    <source>
        <dbReference type="ARBA" id="ARBA00022449"/>
    </source>
</evidence>
<feature type="transmembrane region" description="Helical" evidence="10">
    <location>
        <begin position="411"/>
        <end position="431"/>
    </location>
</feature>
<evidence type="ECO:0000256" key="9">
    <source>
        <dbReference type="ARBA" id="ARBA00031636"/>
    </source>
</evidence>
<dbReference type="RefSeq" id="WP_027290047.1">
    <property type="nucleotide sequence ID" value="NZ_UGVL01000001.1"/>
</dbReference>
<dbReference type="CDD" id="cd13138">
    <property type="entry name" value="MATE_yoeA_like"/>
    <property type="match status" value="1"/>
</dbReference>
<feature type="transmembrane region" description="Helical" evidence="10">
    <location>
        <begin position="93"/>
        <end position="112"/>
    </location>
</feature>
<dbReference type="PANTHER" id="PTHR43298">
    <property type="entry name" value="MULTIDRUG RESISTANCE PROTEIN NORM-RELATED"/>
    <property type="match status" value="1"/>
</dbReference>
<dbReference type="GO" id="GO:0006811">
    <property type="term" value="P:monoatomic ion transport"/>
    <property type="evidence" value="ECO:0007669"/>
    <property type="project" value="UniProtKB-KW"/>
</dbReference>
<accession>A0A379MS21</accession>
<dbReference type="PANTHER" id="PTHR43298:SF2">
    <property type="entry name" value="FMN_FAD EXPORTER YEEO-RELATED"/>
    <property type="match status" value="1"/>
</dbReference>
<dbReference type="NCBIfam" id="TIGR00797">
    <property type="entry name" value="matE"/>
    <property type="match status" value="1"/>
</dbReference>
<dbReference type="EMBL" id="UGVL01000001">
    <property type="protein sequence ID" value="SUE34226.1"/>
    <property type="molecule type" value="Genomic_DNA"/>
</dbReference>
<dbReference type="GO" id="GO:0005886">
    <property type="term" value="C:plasma membrane"/>
    <property type="evidence" value="ECO:0007669"/>
    <property type="project" value="UniProtKB-SubCell"/>
</dbReference>
<dbReference type="InterPro" id="IPR002528">
    <property type="entry name" value="MATE_fam"/>
</dbReference>
<evidence type="ECO:0000256" key="6">
    <source>
        <dbReference type="ARBA" id="ARBA00022989"/>
    </source>
</evidence>
<dbReference type="PIRSF" id="PIRSF006603">
    <property type="entry name" value="DinF"/>
    <property type="match status" value="1"/>
</dbReference>
<dbReference type="GO" id="GO:0015297">
    <property type="term" value="F:antiporter activity"/>
    <property type="evidence" value="ECO:0007669"/>
    <property type="project" value="UniProtKB-KW"/>
</dbReference>
<feature type="transmembrane region" description="Helical" evidence="10">
    <location>
        <begin position="12"/>
        <end position="33"/>
    </location>
</feature>
<keyword evidence="3" id="KW-0050">Antiport</keyword>
<evidence type="ECO:0000313" key="12">
    <source>
        <dbReference type="Proteomes" id="UP000255233"/>
    </source>
</evidence>
<gene>
    <name evidence="11" type="primary">mepA_1</name>
    <name evidence="11" type="ORF">NCTC11190_01447</name>
</gene>
<feature type="transmembrane region" description="Helical" evidence="10">
    <location>
        <begin position="314"/>
        <end position="334"/>
    </location>
</feature>
<keyword evidence="5 10" id="KW-0812">Transmembrane</keyword>
<keyword evidence="4" id="KW-1003">Cell membrane</keyword>
<keyword evidence="8 10" id="KW-0472">Membrane</keyword>
<dbReference type="OrthoDB" id="9776324at2"/>
<dbReference type="STRING" id="880526.GCA_000427365_00114"/>
<dbReference type="InterPro" id="IPR048279">
    <property type="entry name" value="MdtK-like"/>
</dbReference>